<dbReference type="EMBL" id="CP017563">
    <property type="protein sequence ID" value="APA89955.1"/>
    <property type="molecule type" value="Genomic_DNA"/>
</dbReference>
<reference evidence="1" key="1">
    <citation type="submission" date="2016-09" db="EMBL/GenBank/DDBJ databases">
        <title>The Complete Genome of Burkholderia sprentiae wsm5005.</title>
        <authorList>
            <person name="De Meyer S."/>
            <person name="Wang P."/>
            <person name="Terpolilli J."/>
        </authorList>
    </citation>
    <scope>NUCLEOTIDE SEQUENCE [LARGE SCALE GENOMIC DNA]</scope>
    <source>
        <strain evidence="1">WSM5005</strain>
        <plasmid evidence="1">pl1WSM5005</plasmid>
    </source>
</reference>
<proteinExistence type="predicted"/>
<reference evidence="1" key="2">
    <citation type="submission" date="2021-06" db="EMBL/GenBank/DDBJ databases">
        <authorList>
            <person name="Rogers T.H."/>
            <person name="Ramsay J.P."/>
            <person name="Wang P."/>
            <person name="Terpolilli J."/>
        </authorList>
    </citation>
    <scope>NUCLEOTIDE SEQUENCE</scope>
    <source>
        <strain evidence="1">WSM5005</strain>
        <plasmid evidence="1">pl1WSM5005</plasmid>
    </source>
</reference>
<geneLocation type="plasmid" evidence="1 2">
    <name>pl1WSM5005</name>
</geneLocation>
<keyword evidence="1" id="KW-0614">Plasmid</keyword>
<sequence>MIDIEESDPIMLRCDDEPVVLEGLRRLFSSAVALVHAAESMDGLKPSIADGSRIPDLIVT</sequence>
<dbReference type="AlphaFoldDB" id="A0A1I9YUR2"/>
<organism evidence="1 2">
    <name type="scientific">Paraburkholderia sprentiae WSM5005</name>
    <dbReference type="NCBI Taxonomy" id="754502"/>
    <lineage>
        <taxon>Bacteria</taxon>
        <taxon>Pseudomonadati</taxon>
        <taxon>Pseudomonadota</taxon>
        <taxon>Betaproteobacteria</taxon>
        <taxon>Burkholderiales</taxon>
        <taxon>Burkholderiaceae</taxon>
        <taxon>Paraburkholderia</taxon>
    </lineage>
</organism>
<evidence type="ECO:0008006" key="3">
    <source>
        <dbReference type="Google" id="ProtNLM"/>
    </source>
</evidence>
<evidence type="ECO:0000313" key="2">
    <source>
        <dbReference type="Proteomes" id="UP000179860"/>
    </source>
</evidence>
<protein>
    <recommendedName>
        <fullName evidence="3">Response regulatory domain-containing protein</fullName>
    </recommendedName>
</protein>
<keyword evidence="2" id="KW-1185">Reference proteome</keyword>
<dbReference type="KEGG" id="pspw:BJG93_31490"/>
<accession>A0A1I9YUR2</accession>
<evidence type="ECO:0000313" key="1">
    <source>
        <dbReference type="EMBL" id="APA89955.1"/>
    </source>
</evidence>
<dbReference type="OrthoDB" id="6114847at2"/>
<name>A0A1I9YUR2_9BURK</name>
<gene>
    <name evidence="1" type="ORF">BJG93_31490</name>
</gene>
<dbReference type="RefSeq" id="WP_027194684.1">
    <property type="nucleotide sequence ID" value="NZ_CP017563.2"/>
</dbReference>
<dbReference type="Proteomes" id="UP000179860">
    <property type="component" value="Plasmid pl1WSM5005"/>
</dbReference>